<proteinExistence type="predicted"/>
<dbReference type="OrthoDB" id="5984638at2759"/>
<dbReference type="Proteomes" id="UP001152795">
    <property type="component" value="Unassembled WGS sequence"/>
</dbReference>
<name>A0A6S7GS62_PARCT</name>
<feature type="non-terminal residue" evidence="1">
    <location>
        <position position="217"/>
    </location>
</feature>
<reference evidence="1" key="1">
    <citation type="submission" date="2020-04" db="EMBL/GenBank/DDBJ databases">
        <authorList>
            <person name="Alioto T."/>
            <person name="Alioto T."/>
            <person name="Gomez Garrido J."/>
        </authorList>
    </citation>
    <scope>NUCLEOTIDE SEQUENCE</scope>
    <source>
        <strain evidence="1">A484AB</strain>
    </source>
</reference>
<dbReference type="AlphaFoldDB" id="A0A6S7GS62"/>
<sequence length="217" mass="24613">NTETKKSLPIHVVLGSGEYARVKTQERPRVGNEGEPIAELTKLGWFVMSPGTEFDEAKMLLTQTSQADYEALCRLDVLGLEDKSEHDQLTVYEEFKEQLNRSPEGWYETGLPWRGNHPPLKDNREGSLRRLTALQNRLKKRDLTEPYAAVIEDQIQQGIVEEAPPQLRNELEVVRLQLEKRTSTAPKLQPLTSVTSCHVMNLILKVIKGVSAVSRLE</sequence>
<comment type="caution">
    <text evidence="1">The sequence shown here is derived from an EMBL/GenBank/DDBJ whole genome shotgun (WGS) entry which is preliminary data.</text>
</comment>
<protein>
    <submittedName>
        <fullName evidence="1">Uncharacterized protein</fullName>
    </submittedName>
</protein>
<feature type="non-terminal residue" evidence="1">
    <location>
        <position position="1"/>
    </location>
</feature>
<dbReference type="EMBL" id="CACRXK020002072">
    <property type="protein sequence ID" value="CAB3992546.1"/>
    <property type="molecule type" value="Genomic_DNA"/>
</dbReference>
<dbReference type="PANTHER" id="PTHR47331">
    <property type="entry name" value="PHD-TYPE DOMAIN-CONTAINING PROTEIN"/>
    <property type="match status" value="1"/>
</dbReference>
<organism evidence="1 2">
    <name type="scientific">Paramuricea clavata</name>
    <name type="common">Red gorgonian</name>
    <name type="synonym">Violescent sea-whip</name>
    <dbReference type="NCBI Taxonomy" id="317549"/>
    <lineage>
        <taxon>Eukaryota</taxon>
        <taxon>Metazoa</taxon>
        <taxon>Cnidaria</taxon>
        <taxon>Anthozoa</taxon>
        <taxon>Octocorallia</taxon>
        <taxon>Malacalcyonacea</taxon>
        <taxon>Plexauridae</taxon>
        <taxon>Paramuricea</taxon>
    </lineage>
</organism>
<keyword evidence="2" id="KW-1185">Reference proteome</keyword>
<dbReference type="PANTHER" id="PTHR47331:SF5">
    <property type="entry name" value="RIBONUCLEASE H"/>
    <property type="match status" value="1"/>
</dbReference>
<evidence type="ECO:0000313" key="1">
    <source>
        <dbReference type="EMBL" id="CAB3992546.1"/>
    </source>
</evidence>
<accession>A0A6S7GS62</accession>
<gene>
    <name evidence="1" type="ORF">PACLA_8A021840</name>
</gene>
<evidence type="ECO:0000313" key="2">
    <source>
        <dbReference type="Proteomes" id="UP001152795"/>
    </source>
</evidence>